<dbReference type="Proteomes" id="UP001596137">
    <property type="component" value="Unassembled WGS sequence"/>
</dbReference>
<feature type="transmembrane region" description="Helical" evidence="1">
    <location>
        <begin position="32"/>
        <end position="57"/>
    </location>
</feature>
<accession>A0ABW1N905</accession>
<proteinExistence type="predicted"/>
<evidence type="ECO:0000313" key="3">
    <source>
        <dbReference type="Proteomes" id="UP001596137"/>
    </source>
</evidence>
<name>A0ABW1N905_9ACTN</name>
<protein>
    <submittedName>
        <fullName evidence="2">Pentapeptide repeat-containing protein</fullName>
    </submittedName>
</protein>
<dbReference type="Gene3D" id="2.160.20.80">
    <property type="entry name" value="E3 ubiquitin-protein ligase SopA"/>
    <property type="match status" value="1"/>
</dbReference>
<comment type="caution">
    <text evidence="2">The sequence shown here is derived from an EMBL/GenBank/DDBJ whole genome shotgun (WGS) entry which is preliminary data.</text>
</comment>
<evidence type="ECO:0000313" key="2">
    <source>
        <dbReference type="EMBL" id="MFC6079924.1"/>
    </source>
</evidence>
<gene>
    <name evidence="2" type="ORF">ACFP1K_02050</name>
</gene>
<keyword evidence="1" id="KW-0472">Membrane</keyword>
<dbReference type="RefSeq" id="WP_380746451.1">
    <property type="nucleotide sequence ID" value="NZ_JBHSRF010000002.1"/>
</dbReference>
<evidence type="ECO:0000256" key="1">
    <source>
        <dbReference type="SAM" id="Phobius"/>
    </source>
</evidence>
<keyword evidence="1" id="KW-0812">Transmembrane</keyword>
<reference evidence="3" key="1">
    <citation type="journal article" date="2019" name="Int. J. Syst. Evol. Microbiol.">
        <title>The Global Catalogue of Microorganisms (GCM) 10K type strain sequencing project: providing services to taxonomists for standard genome sequencing and annotation.</title>
        <authorList>
            <consortium name="The Broad Institute Genomics Platform"/>
            <consortium name="The Broad Institute Genome Sequencing Center for Infectious Disease"/>
            <person name="Wu L."/>
            <person name="Ma J."/>
        </authorList>
    </citation>
    <scope>NUCLEOTIDE SEQUENCE [LARGE SCALE GENOMIC DNA]</scope>
    <source>
        <strain evidence="3">JCM 30346</strain>
    </source>
</reference>
<organism evidence="2 3">
    <name type="scientific">Sphaerisporangium aureirubrum</name>
    <dbReference type="NCBI Taxonomy" id="1544736"/>
    <lineage>
        <taxon>Bacteria</taxon>
        <taxon>Bacillati</taxon>
        <taxon>Actinomycetota</taxon>
        <taxon>Actinomycetes</taxon>
        <taxon>Streptosporangiales</taxon>
        <taxon>Streptosporangiaceae</taxon>
        <taxon>Sphaerisporangium</taxon>
    </lineage>
</organism>
<sequence length="486" mass="53169">MLARLMADRLVWLLAGPFRRRAREPGLRSLGGAIAAVLFLATVLVLGVTFAGLLLIGWPGIEQRPRIPISRLFDIVKLAFAFVAGIGGVVALVLAYRRQRVVEEDNRRQEAENSRKERSILLEHVRDERDRTRLFNERFATVATQLGSEAPAVRLAGVYAMAELADDWQQHRQVCIDVLCAFFRMPHTPRPAADAPAAEVLDWRRDREVRRTVIEVIAAHLRPGSPVSWRGHDFDFSGATFDGGDFSGSLFSDGSAVSFKGAVFAEGVVRFDGAVFGSSEVSFDRAEFHGGSVSFYMAKVTGAVLNFNGVSLSAGELRFYRASFTGGEVNFHKLAISGGQLRFYRSELSGGALGFYGMGLSAGEIHFYANTLTGGAIYFNRAAVTGGRMDFYRNGFDGCEAHFDKMTVDGGEVRFERVEFTRGTVRFDQAVFRGGSTTFLGSRFTGAEVRFDGARFLGGPVDFGNAGDWSVPPVFPAGAQRGLHLP</sequence>
<keyword evidence="1" id="KW-1133">Transmembrane helix</keyword>
<dbReference type="EMBL" id="JBHSRF010000002">
    <property type="protein sequence ID" value="MFC6079924.1"/>
    <property type="molecule type" value="Genomic_DNA"/>
</dbReference>
<feature type="transmembrane region" description="Helical" evidence="1">
    <location>
        <begin position="78"/>
        <end position="96"/>
    </location>
</feature>
<keyword evidence="3" id="KW-1185">Reference proteome</keyword>